<sequence>LTAASQVILHIKNTSVDKSMVLTDVQMQTVGEVGVIPAVGMYWDLVLGAEITGGDVQTPINLNSNSGNQAEVDSKDGTPTVSVAGDVAFRIYPKLDGEILKETFDEAIVLGPNGSLCVLYTTTGSAGVGVCNATFYMQPLGGV</sequence>
<reference evidence="1" key="1">
    <citation type="journal article" date="2014" name="Front. Microbiol.">
        <title>High frequency of phylogenetically diverse reductive dehalogenase-homologous genes in deep subseafloor sedimentary metagenomes.</title>
        <authorList>
            <person name="Kawai M."/>
            <person name="Futagami T."/>
            <person name="Toyoda A."/>
            <person name="Takaki Y."/>
            <person name="Nishi S."/>
            <person name="Hori S."/>
            <person name="Arai W."/>
            <person name="Tsubouchi T."/>
            <person name="Morono Y."/>
            <person name="Uchiyama I."/>
            <person name="Ito T."/>
            <person name="Fujiyama A."/>
            <person name="Inagaki F."/>
            <person name="Takami H."/>
        </authorList>
    </citation>
    <scope>NUCLEOTIDE SEQUENCE</scope>
    <source>
        <strain evidence="1">Expedition CK06-06</strain>
    </source>
</reference>
<gene>
    <name evidence="1" type="ORF">S01H1_62316</name>
</gene>
<protein>
    <submittedName>
        <fullName evidence="1">Uncharacterized protein</fullName>
    </submittedName>
</protein>
<name>X0XBQ6_9ZZZZ</name>
<dbReference type="AlphaFoldDB" id="X0XBQ6"/>
<feature type="non-terminal residue" evidence="1">
    <location>
        <position position="1"/>
    </location>
</feature>
<comment type="caution">
    <text evidence="1">The sequence shown here is derived from an EMBL/GenBank/DDBJ whole genome shotgun (WGS) entry which is preliminary data.</text>
</comment>
<evidence type="ECO:0000313" key="1">
    <source>
        <dbReference type="EMBL" id="GAG40614.1"/>
    </source>
</evidence>
<proteinExistence type="predicted"/>
<dbReference type="EMBL" id="BARS01040925">
    <property type="protein sequence ID" value="GAG40614.1"/>
    <property type="molecule type" value="Genomic_DNA"/>
</dbReference>
<accession>X0XBQ6</accession>
<organism evidence="1">
    <name type="scientific">marine sediment metagenome</name>
    <dbReference type="NCBI Taxonomy" id="412755"/>
    <lineage>
        <taxon>unclassified sequences</taxon>
        <taxon>metagenomes</taxon>
        <taxon>ecological metagenomes</taxon>
    </lineage>
</organism>